<protein>
    <submittedName>
        <fullName evidence="9">Uncharacterized protein</fullName>
    </submittedName>
</protein>
<dbReference type="GO" id="GO:0051301">
    <property type="term" value="P:cell division"/>
    <property type="evidence" value="ECO:0007669"/>
    <property type="project" value="UniProtKB-KW"/>
</dbReference>
<proteinExistence type="predicted"/>
<dbReference type="InterPro" id="IPR019734">
    <property type="entry name" value="TPR_rpt"/>
</dbReference>
<dbReference type="Gene3D" id="1.25.40.10">
    <property type="entry name" value="Tetratricopeptide repeat domain"/>
    <property type="match status" value="1"/>
</dbReference>
<keyword evidence="4" id="KW-0833">Ubl conjugation pathway</keyword>
<feature type="repeat" description="TPR" evidence="7">
    <location>
        <begin position="529"/>
        <end position="562"/>
    </location>
</feature>
<dbReference type="InParanoid" id="G0P011"/>
<dbReference type="STRING" id="135651.G0P011"/>
<dbReference type="EMBL" id="GL379994">
    <property type="protein sequence ID" value="EGT41381.1"/>
    <property type="molecule type" value="Genomic_DNA"/>
</dbReference>
<evidence type="ECO:0000256" key="8">
    <source>
        <dbReference type="SAM" id="MobiDB-lite"/>
    </source>
</evidence>
<reference evidence="10" key="1">
    <citation type="submission" date="2011-07" db="EMBL/GenBank/DDBJ databases">
        <authorList>
            <consortium name="Caenorhabditis brenneri Sequencing and Analysis Consortium"/>
            <person name="Wilson R.K."/>
        </authorList>
    </citation>
    <scope>NUCLEOTIDE SEQUENCE [LARGE SCALE GENOMIC DNA]</scope>
    <source>
        <strain evidence="10">PB2801</strain>
    </source>
</reference>
<dbReference type="PROSITE" id="PS50005">
    <property type="entry name" value="TPR"/>
    <property type="match status" value="2"/>
</dbReference>
<dbReference type="AlphaFoldDB" id="G0P011"/>
<dbReference type="PANTHER" id="PTHR12558">
    <property type="entry name" value="CELL DIVISION CYCLE 16,23,27"/>
    <property type="match status" value="1"/>
</dbReference>
<dbReference type="SMART" id="SM00028">
    <property type="entry name" value="TPR"/>
    <property type="match status" value="7"/>
</dbReference>
<dbReference type="PANTHER" id="PTHR12558:SF9">
    <property type="entry name" value="CELL DIVISION CYCLE PROTEIN 16 HOMOLOG"/>
    <property type="match status" value="1"/>
</dbReference>
<keyword evidence="6" id="KW-0131">Cell cycle</keyword>
<evidence type="ECO:0000313" key="9">
    <source>
        <dbReference type="EMBL" id="EGT41381.1"/>
    </source>
</evidence>
<dbReference type="SUPFAM" id="SSF48452">
    <property type="entry name" value="TPR-like"/>
    <property type="match status" value="2"/>
</dbReference>
<sequence length="661" mass="75808">MNSGSPDNGGFAVPSLSGEGPSSRPAPVLDLPKHDSSRMKPIKTLSSRIDGSEFYEEASMEKVLEMLEIGRTEEAVAYADTLYSNIIDDEQQDIVSIAEYIKVLIVLRQWRRVSHLIARRNYHQIHVVFAYYAATALFQRKLYEEVTELSVGHLLPNNVQHGPLPVRTLSQVTGRYVEEERMKYSFANMAELDNLSKKLRMVPALMITIAESFLKLMNRDAAMICINYALHLENTPIHIERLMARYHLVEPAQWEKYKKVRKEQLKLHEGSHDPKILIEKAQHSYEMGRFGEAKKYTDELFDIFGPHPEALLLRIHCLTMLKDSKALLELGHQLVADDPHIPLPWYCVALYYYTIGANARARTFINKCTMMDTTFAEGWLAFGHILHYEVEHEQSMSCYYRASKLVDRSSEPFLYTSLQYSTHSQKLSKKFMLEAVSRSPNDPLIRHEEACVAYAAKKYEEADKLFRTVLFMVTEMEEDSPIEEALKRQIDDFWRPMLNNLGHIARRRGRLEEAIQFYQKAIRMEPKFVDAIASVALCYAVLGRTDRATEFFNRALAIDPFNEIIRQCMAKMIHSCRGRYDVEARTIPSGFTPDQFVNHEILPHCAIRKPRNDGFVVPSIISSNQPFVSMLRDRLANSTGHGGELRGAARSMPLSVTYGLL</sequence>
<evidence type="ECO:0000256" key="7">
    <source>
        <dbReference type="PROSITE-ProRule" id="PRU00339"/>
    </source>
</evidence>
<keyword evidence="5 7" id="KW-0802">TPR repeat</keyword>
<dbReference type="GO" id="GO:0016567">
    <property type="term" value="P:protein ubiquitination"/>
    <property type="evidence" value="ECO:0007669"/>
    <property type="project" value="TreeGrafter"/>
</dbReference>
<keyword evidence="10" id="KW-1185">Reference proteome</keyword>
<keyword evidence="1" id="KW-0132">Cell division</keyword>
<dbReference type="GO" id="GO:0005737">
    <property type="term" value="C:cytoplasm"/>
    <property type="evidence" value="ECO:0007669"/>
    <property type="project" value="TreeGrafter"/>
</dbReference>
<evidence type="ECO:0000256" key="2">
    <source>
        <dbReference type="ARBA" id="ARBA00022737"/>
    </source>
</evidence>
<evidence type="ECO:0000256" key="4">
    <source>
        <dbReference type="ARBA" id="ARBA00022786"/>
    </source>
</evidence>
<evidence type="ECO:0000256" key="6">
    <source>
        <dbReference type="ARBA" id="ARBA00023306"/>
    </source>
</evidence>
<dbReference type="OrthoDB" id="10006270at2759"/>
<dbReference type="eggNOG" id="KOG1173">
    <property type="taxonomic scope" value="Eukaryota"/>
</dbReference>
<gene>
    <name evidence="9" type="ORF">CAEBREN_24821</name>
</gene>
<evidence type="ECO:0000256" key="3">
    <source>
        <dbReference type="ARBA" id="ARBA00022776"/>
    </source>
</evidence>
<evidence type="ECO:0000256" key="5">
    <source>
        <dbReference type="ARBA" id="ARBA00022803"/>
    </source>
</evidence>
<organism evidence="10">
    <name type="scientific">Caenorhabditis brenneri</name>
    <name type="common">Nematode worm</name>
    <dbReference type="NCBI Taxonomy" id="135651"/>
    <lineage>
        <taxon>Eukaryota</taxon>
        <taxon>Metazoa</taxon>
        <taxon>Ecdysozoa</taxon>
        <taxon>Nematoda</taxon>
        <taxon>Chromadorea</taxon>
        <taxon>Rhabditida</taxon>
        <taxon>Rhabditina</taxon>
        <taxon>Rhabditomorpha</taxon>
        <taxon>Rhabditoidea</taxon>
        <taxon>Rhabditidae</taxon>
        <taxon>Peloderinae</taxon>
        <taxon>Caenorhabditis</taxon>
    </lineage>
</organism>
<dbReference type="GO" id="GO:0031145">
    <property type="term" value="P:anaphase-promoting complex-dependent catabolic process"/>
    <property type="evidence" value="ECO:0007669"/>
    <property type="project" value="TreeGrafter"/>
</dbReference>
<dbReference type="Pfam" id="PF13181">
    <property type="entry name" value="TPR_8"/>
    <property type="match status" value="1"/>
</dbReference>
<accession>G0P011</accession>
<dbReference type="FunCoup" id="G0P011">
    <property type="interactions" value="2496"/>
</dbReference>
<dbReference type="GO" id="GO:0045842">
    <property type="term" value="P:positive regulation of mitotic metaphase/anaphase transition"/>
    <property type="evidence" value="ECO:0007669"/>
    <property type="project" value="TreeGrafter"/>
</dbReference>
<feature type="region of interest" description="Disordered" evidence="8">
    <location>
        <begin position="1"/>
        <end position="38"/>
    </location>
</feature>
<keyword evidence="2" id="KW-0677">Repeat</keyword>
<evidence type="ECO:0000313" key="10">
    <source>
        <dbReference type="Proteomes" id="UP000008068"/>
    </source>
</evidence>
<dbReference type="PROSITE" id="PS50293">
    <property type="entry name" value="TPR_REGION"/>
    <property type="match status" value="1"/>
</dbReference>
<dbReference type="InterPro" id="IPR011990">
    <property type="entry name" value="TPR-like_helical_dom_sf"/>
</dbReference>
<dbReference type="GO" id="GO:0005680">
    <property type="term" value="C:anaphase-promoting complex"/>
    <property type="evidence" value="ECO:0007669"/>
    <property type="project" value="TreeGrafter"/>
</dbReference>
<dbReference type="HOGENOM" id="CLU_029222_0_0_1"/>
<dbReference type="Proteomes" id="UP000008068">
    <property type="component" value="Unassembled WGS sequence"/>
</dbReference>
<feature type="repeat" description="TPR" evidence="7">
    <location>
        <begin position="495"/>
        <end position="528"/>
    </location>
</feature>
<keyword evidence="3" id="KW-0498">Mitosis</keyword>
<name>G0P011_CAEBE</name>
<dbReference type="Pfam" id="PF00515">
    <property type="entry name" value="TPR_1"/>
    <property type="match status" value="1"/>
</dbReference>
<evidence type="ECO:0000256" key="1">
    <source>
        <dbReference type="ARBA" id="ARBA00022618"/>
    </source>
</evidence>